<dbReference type="InterPro" id="IPR013762">
    <property type="entry name" value="Integrase-like_cat_sf"/>
</dbReference>
<accession>A0A830GL93</accession>
<reference evidence="6" key="2">
    <citation type="submission" date="2020-09" db="EMBL/GenBank/DDBJ databases">
        <authorList>
            <person name="Sun Q."/>
            <person name="Ohkuma M."/>
        </authorList>
    </citation>
    <scope>NUCLEOTIDE SEQUENCE</scope>
    <source>
        <strain evidence="6">JCM 17820</strain>
    </source>
</reference>
<evidence type="ECO:0000313" key="7">
    <source>
        <dbReference type="Proteomes" id="UP000605784"/>
    </source>
</evidence>
<keyword evidence="1 3" id="KW-0238">DNA-binding</keyword>
<dbReference type="Gene3D" id="1.10.443.10">
    <property type="entry name" value="Intergrase catalytic core"/>
    <property type="match status" value="1"/>
</dbReference>
<evidence type="ECO:0000256" key="4">
    <source>
        <dbReference type="SAM" id="MobiDB-lite"/>
    </source>
</evidence>
<dbReference type="AlphaFoldDB" id="A0A830GL93"/>
<protein>
    <submittedName>
        <fullName evidence="6">Integrase</fullName>
    </submittedName>
</protein>
<evidence type="ECO:0000259" key="5">
    <source>
        <dbReference type="PROSITE" id="PS51900"/>
    </source>
</evidence>
<dbReference type="EMBL" id="BMOU01000002">
    <property type="protein sequence ID" value="GGN92844.1"/>
    <property type="molecule type" value="Genomic_DNA"/>
</dbReference>
<proteinExistence type="predicted"/>
<evidence type="ECO:0000313" key="6">
    <source>
        <dbReference type="EMBL" id="GGN92844.1"/>
    </source>
</evidence>
<dbReference type="GO" id="GO:0006310">
    <property type="term" value="P:DNA recombination"/>
    <property type="evidence" value="ECO:0007669"/>
    <property type="project" value="UniProtKB-KW"/>
</dbReference>
<dbReference type="Gene3D" id="1.10.150.130">
    <property type="match status" value="1"/>
</dbReference>
<comment type="caution">
    <text evidence="6">The sequence shown here is derived from an EMBL/GenBank/DDBJ whole genome shotgun (WGS) entry which is preliminary data.</text>
</comment>
<dbReference type="InterPro" id="IPR010998">
    <property type="entry name" value="Integrase_recombinase_N"/>
</dbReference>
<dbReference type="InterPro" id="IPR011010">
    <property type="entry name" value="DNA_brk_join_enz"/>
</dbReference>
<dbReference type="InterPro" id="IPR044068">
    <property type="entry name" value="CB"/>
</dbReference>
<reference evidence="6" key="1">
    <citation type="journal article" date="2014" name="Int. J. Syst. Evol. Microbiol.">
        <title>Complete genome sequence of Corynebacterium casei LMG S-19264T (=DSM 44701T), isolated from a smear-ripened cheese.</title>
        <authorList>
            <consortium name="US DOE Joint Genome Institute (JGI-PGF)"/>
            <person name="Walter F."/>
            <person name="Albersmeier A."/>
            <person name="Kalinowski J."/>
            <person name="Ruckert C."/>
        </authorList>
    </citation>
    <scope>NUCLEOTIDE SEQUENCE</scope>
    <source>
        <strain evidence="6">JCM 17820</strain>
    </source>
</reference>
<evidence type="ECO:0000256" key="3">
    <source>
        <dbReference type="PROSITE-ProRule" id="PRU01248"/>
    </source>
</evidence>
<organism evidence="6 7">
    <name type="scientific">Haloarcula pellucida</name>
    <dbReference type="NCBI Taxonomy" id="1427151"/>
    <lineage>
        <taxon>Archaea</taxon>
        <taxon>Methanobacteriati</taxon>
        <taxon>Methanobacteriota</taxon>
        <taxon>Stenosarchaea group</taxon>
        <taxon>Halobacteria</taxon>
        <taxon>Halobacteriales</taxon>
        <taxon>Haloarculaceae</taxon>
        <taxon>Haloarcula</taxon>
    </lineage>
</organism>
<evidence type="ECO:0000256" key="1">
    <source>
        <dbReference type="ARBA" id="ARBA00023125"/>
    </source>
</evidence>
<feature type="compositionally biased region" description="Basic residues" evidence="4">
    <location>
        <begin position="335"/>
        <end position="344"/>
    </location>
</feature>
<gene>
    <name evidence="6" type="ORF">GCM10009030_17520</name>
</gene>
<dbReference type="PROSITE" id="PS51900">
    <property type="entry name" value="CB"/>
    <property type="match status" value="1"/>
</dbReference>
<sequence>MSDDLDPITPEAALDYYLDTRRYDLADETYKSHRYRLQSFVRWLTSEEYGDGEIVNMNDVDLRTVHAYRVFKREENFPDDDPCNAVSMSGQVSTMRKFFEHLSDIKGVPSDFHERIRLPKIQHGEGVDERLLDAERASAILDHLHRWEYATPQHISFLIFWRTSCRLGGLQALDVQDFDREEGALEFRHRPEEGTPLKNDKGGERDVSLKPRVADVIEDFLESPHREDVTDEYGREPLITCREGRPSKGTIRNWVYFWTQPCQIGEECPEGRDPDECEATERDLLAKCPVNFSPHPIRAGSITAHRDAGTPREVVSDRGDVSEKILEKHYDQASKRQRMRRRREHIPDNL</sequence>
<evidence type="ECO:0000256" key="2">
    <source>
        <dbReference type="ARBA" id="ARBA00023172"/>
    </source>
</evidence>
<feature type="region of interest" description="Disordered" evidence="4">
    <location>
        <begin position="184"/>
        <end position="205"/>
    </location>
</feature>
<dbReference type="GO" id="GO:0015074">
    <property type="term" value="P:DNA integration"/>
    <property type="evidence" value="ECO:0007669"/>
    <property type="project" value="InterPro"/>
</dbReference>
<name>A0A830GL93_9EURY</name>
<dbReference type="CDD" id="cd00397">
    <property type="entry name" value="DNA_BRE_C"/>
    <property type="match status" value="1"/>
</dbReference>
<dbReference type="Proteomes" id="UP000605784">
    <property type="component" value="Unassembled WGS sequence"/>
</dbReference>
<feature type="region of interest" description="Disordered" evidence="4">
    <location>
        <begin position="307"/>
        <end position="350"/>
    </location>
</feature>
<dbReference type="RefSeq" id="WP_188996518.1">
    <property type="nucleotide sequence ID" value="NZ_BMOU01000002.1"/>
</dbReference>
<feature type="domain" description="Core-binding (CB)" evidence="5">
    <location>
        <begin position="8"/>
        <end position="103"/>
    </location>
</feature>
<dbReference type="SUPFAM" id="SSF56349">
    <property type="entry name" value="DNA breaking-rejoining enzymes"/>
    <property type="match status" value="1"/>
</dbReference>
<keyword evidence="2" id="KW-0233">DNA recombination</keyword>
<dbReference type="GO" id="GO:0003677">
    <property type="term" value="F:DNA binding"/>
    <property type="evidence" value="ECO:0007669"/>
    <property type="project" value="UniProtKB-UniRule"/>
</dbReference>
<feature type="compositionally biased region" description="Basic and acidic residues" evidence="4">
    <location>
        <begin position="307"/>
        <end position="334"/>
    </location>
</feature>
<keyword evidence="7" id="KW-1185">Reference proteome</keyword>